<evidence type="ECO:0000313" key="4">
    <source>
        <dbReference type="Proteomes" id="UP001596105"/>
    </source>
</evidence>
<feature type="domain" description="BD-FAE-like" evidence="2">
    <location>
        <begin position="19"/>
        <end position="204"/>
    </location>
</feature>
<dbReference type="InterPro" id="IPR050300">
    <property type="entry name" value="GDXG_lipolytic_enzyme"/>
</dbReference>
<organism evidence="3 4">
    <name type="scientific">Cohnella suwonensis</name>
    <dbReference type="NCBI Taxonomy" id="696072"/>
    <lineage>
        <taxon>Bacteria</taxon>
        <taxon>Bacillati</taxon>
        <taxon>Bacillota</taxon>
        <taxon>Bacilli</taxon>
        <taxon>Bacillales</taxon>
        <taxon>Paenibacillaceae</taxon>
        <taxon>Cohnella</taxon>
    </lineage>
</organism>
<evidence type="ECO:0000313" key="3">
    <source>
        <dbReference type="EMBL" id="MFC5472237.1"/>
    </source>
</evidence>
<dbReference type="Gene3D" id="3.40.50.1820">
    <property type="entry name" value="alpha/beta hydrolase"/>
    <property type="match status" value="1"/>
</dbReference>
<dbReference type="Proteomes" id="UP001596105">
    <property type="component" value="Unassembled WGS sequence"/>
</dbReference>
<evidence type="ECO:0000259" key="2">
    <source>
        <dbReference type="Pfam" id="PF20434"/>
    </source>
</evidence>
<name>A0ABW0M4Z8_9BACL</name>
<protein>
    <submittedName>
        <fullName evidence="3">Alpha/beta hydrolase</fullName>
    </submittedName>
</protein>
<dbReference type="Pfam" id="PF20434">
    <property type="entry name" value="BD-FAE"/>
    <property type="match status" value="1"/>
</dbReference>
<proteinExistence type="predicted"/>
<dbReference type="PANTHER" id="PTHR48081">
    <property type="entry name" value="AB HYDROLASE SUPERFAMILY PROTEIN C4A8.06C"/>
    <property type="match status" value="1"/>
</dbReference>
<dbReference type="RefSeq" id="WP_378083968.1">
    <property type="nucleotide sequence ID" value="NZ_JBHSMH010000119.1"/>
</dbReference>
<dbReference type="EMBL" id="JBHSMH010000119">
    <property type="protein sequence ID" value="MFC5472237.1"/>
    <property type="molecule type" value="Genomic_DNA"/>
</dbReference>
<dbReference type="InterPro" id="IPR029058">
    <property type="entry name" value="AB_hydrolase_fold"/>
</dbReference>
<sequence>MTDSITINYKKSKDLKIYLQMPKERGTDRPVILFFHGAGFTTNKVNASQFQQHANYFTSLGFVTIRVEYRPLDIEGLFSPIECLKNAKSAIRWTKQNSIQYGIDSNKLIAVGASAGGYLCLCAAMIDQINNKEDDVLVSPKPNAMILLNGGVNSNLLIDLFPEMKDQLLIASPTEVTRKGLPPSLFFHGTEDQNIPIEDVINFSDDMRVKGNYSRVIAFEGLGHGFFNYGNHDNKPYDKILRDINEFLREIDLLG</sequence>
<evidence type="ECO:0000256" key="1">
    <source>
        <dbReference type="ARBA" id="ARBA00022801"/>
    </source>
</evidence>
<keyword evidence="1 3" id="KW-0378">Hydrolase</keyword>
<gene>
    <name evidence="3" type="ORF">ACFPPD_26490</name>
</gene>
<dbReference type="InterPro" id="IPR049492">
    <property type="entry name" value="BD-FAE-like_dom"/>
</dbReference>
<dbReference type="GO" id="GO:0016787">
    <property type="term" value="F:hydrolase activity"/>
    <property type="evidence" value="ECO:0007669"/>
    <property type="project" value="UniProtKB-KW"/>
</dbReference>
<reference evidence="4" key="1">
    <citation type="journal article" date="2019" name="Int. J. Syst. Evol. Microbiol.">
        <title>The Global Catalogue of Microorganisms (GCM) 10K type strain sequencing project: providing services to taxonomists for standard genome sequencing and annotation.</title>
        <authorList>
            <consortium name="The Broad Institute Genomics Platform"/>
            <consortium name="The Broad Institute Genome Sequencing Center for Infectious Disease"/>
            <person name="Wu L."/>
            <person name="Ma J."/>
        </authorList>
    </citation>
    <scope>NUCLEOTIDE SEQUENCE [LARGE SCALE GENOMIC DNA]</scope>
    <source>
        <strain evidence="4">CCUG 57113</strain>
    </source>
</reference>
<dbReference type="SUPFAM" id="SSF53474">
    <property type="entry name" value="alpha/beta-Hydrolases"/>
    <property type="match status" value="1"/>
</dbReference>
<keyword evidence="4" id="KW-1185">Reference proteome</keyword>
<comment type="caution">
    <text evidence="3">The sequence shown here is derived from an EMBL/GenBank/DDBJ whole genome shotgun (WGS) entry which is preliminary data.</text>
</comment>
<accession>A0ABW0M4Z8</accession>